<accession>A0A6A1VPR8</accession>
<name>A0A6A1VPR8_9ROSI</name>
<dbReference type="OrthoDB" id="1872379at2759"/>
<dbReference type="Pfam" id="PF13424">
    <property type="entry name" value="TPR_12"/>
    <property type="match status" value="1"/>
</dbReference>
<feature type="region of interest" description="Disordered" evidence="1">
    <location>
        <begin position="380"/>
        <end position="408"/>
    </location>
</feature>
<dbReference type="Gene3D" id="1.25.40.10">
    <property type="entry name" value="Tetratricopeptide repeat domain"/>
    <property type="match status" value="1"/>
</dbReference>
<dbReference type="SMART" id="SM00028">
    <property type="entry name" value="TPR"/>
    <property type="match status" value="3"/>
</dbReference>
<feature type="region of interest" description="Disordered" evidence="1">
    <location>
        <begin position="463"/>
        <end position="500"/>
    </location>
</feature>
<evidence type="ECO:0000313" key="3">
    <source>
        <dbReference type="Proteomes" id="UP000516437"/>
    </source>
</evidence>
<evidence type="ECO:0000313" key="2">
    <source>
        <dbReference type="EMBL" id="KAB1213937.1"/>
    </source>
</evidence>
<protein>
    <submittedName>
        <fullName evidence="2">Sperm-associated antigen 1A</fullName>
    </submittedName>
</protein>
<comment type="caution">
    <text evidence="2">The sequence shown here is derived from an EMBL/GenBank/DDBJ whole genome shotgun (WGS) entry which is preliminary data.</text>
</comment>
<dbReference type="SUPFAM" id="SSF48452">
    <property type="entry name" value="TPR-like"/>
    <property type="match status" value="1"/>
</dbReference>
<feature type="compositionally biased region" description="Low complexity" evidence="1">
    <location>
        <begin position="380"/>
        <end position="399"/>
    </location>
</feature>
<dbReference type="AlphaFoldDB" id="A0A6A1VPR8"/>
<dbReference type="InterPro" id="IPR011990">
    <property type="entry name" value="TPR-like_helical_dom_sf"/>
</dbReference>
<feature type="compositionally biased region" description="Low complexity" evidence="1">
    <location>
        <begin position="474"/>
        <end position="489"/>
    </location>
</feature>
<organism evidence="2 3">
    <name type="scientific">Morella rubra</name>
    <name type="common">Chinese bayberry</name>
    <dbReference type="NCBI Taxonomy" id="262757"/>
    <lineage>
        <taxon>Eukaryota</taxon>
        <taxon>Viridiplantae</taxon>
        <taxon>Streptophyta</taxon>
        <taxon>Embryophyta</taxon>
        <taxon>Tracheophyta</taxon>
        <taxon>Spermatophyta</taxon>
        <taxon>Magnoliopsida</taxon>
        <taxon>eudicotyledons</taxon>
        <taxon>Gunneridae</taxon>
        <taxon>Pentapetalae</taxon>
        <taxon>rosids</taxon>
        <taxon>fabids</taxon>
        <taxon>Fagales</taxon>
        <taxon>Myricaceae</taxon>
        <taxon>Morella</taxon>
    </lineage>
</organism>
<feature type="compositionally biased region" description="Low complexity" evidence="1">
    <location>
        <begin position="320"/>
        <end position="337"/>
    </location>
</feature>
<dbReference type="Proteomes" id="UP000516437">
    <property type="component" value="Chromosome 5"/>
</dbReference>
<gene>
    <name evidence="2" type="ORF">CJ030_MR5G017200</name>
</gene>
<dbReference type="EMBL" id="RXIC02000023">
    <property type="protein sequence ID" value="KAB1213937.1"/>
    <property type="molecule type" value="Genomic_DNA"/>
</dbReference>
<reference evidence="2 3" key="1">
    <citation type="journal article" date="2019" name="Plant Biotechnol. J.">
        <title>The red bayberry genome and genetic basis of sex determination.</title>
        <authorList>
            <person name="Jia H.M."/>
            <person name="Jia H.J."/>
            <person name="Cai Q.L."/>
            <person name="Wang Y."/>
            <person name="Zhao H.B."/>
            <person name="Yang W.F."/>
            <person name="Wang G.Y."/>
            <person name="Li Y.H."/>
            <person name="Zhan D.L."/>
            <person name="Shen Y.T."/>
            <person name="Niu Q.F."/>
            <person name="Chang L."/>
            <person name="Qiu J."/>
            <person name="Zhao L."/>
            <person name="Xie H.B."/>
            <person name="Fu W.Y."/>
            <person name="Jin J."/>
            <person name="Li X.W."/>
            <person name="Jiao Y."/>
            <person name="Zhou C.C."/>
            <person name="Tu T."/>
            <person name="Chai C.Y."/>
            <person name="Gao J.L."/>
            <person name="Fan L.J."/>
            <person name="van de Weg E."/>
            <person name="Wang J.Y."/>
            <person name="Gao Z.S."/>
        </authorList>
    </citation>
    <scope>NUCLEOTIDE SEQUENCE [LARGE SCALE GENOMIC DNA]</scope>
    <source>
        <tissue evidence="2">Leaves</tissue>
    </source>
</reference>
<feature type="compositionally biased region" description="Polar residues" evidence="1">
    <location>
        <begin position="230"/>
        <end position="246"/>
    </location>
</feature>
<sequence length="694" mass="73026">MLYIPWLSAEASFLVAGRTNAKIGTWQPAGLPSEFKSVAADVMPNPAWTTGFNRNNFFRVPRLFAYGAPEAADIGVRDPKRQKTSSCVYFCVTWHYQPNHLRFFKRRGSKAHLSTATASFPLSVSDLRALPFFSFSFFVFPSFPICQVRCRSHQIISYSSLGPPRLKKLNFDLNNSRINKKDTMNSNFGKSNFDFDLGLGSSQPKSLNDQKNKTSTSSSFSYSSYSSAQPMPSWQPNKPSWTHQPAPTQPAVRPGLSSAPAASMVGDILGKSWNSSAPATSSAGVGVGIVNKNPNLFGDLVSSALGGQGKSNSNVSLKNATPSSSASNKSSSFAMGSMADTLPKTGNTVKSTGSWGSSGGFGSYTSASGFNASTNSINNNNTINSNKGPNLGGPSVRSMGGVGGVGGGIGSNKDPFGSLVDFGSKQSGSGLNSASKSSKTNAGDDAFGDFLNASKSSSAAFPSTGFTPSNDDFMGGNSSSGSKMSDFGMPSMDFGSKNQTPVQSFGGDPLDMLFSSSSSASAGGAVGGQKTFEVDDWGLDSDFGDGVGGGHDVGGSTTELEGLPPPPAGVSASMAKNKGMDNYKQGQYADAIKWLSWAVILLEKAGDDAATAEVLSNRASCYKEVGEYKKAVADCSKVLDNDEVNVSVLVQRALLYESMEKYRLGAEDLRTVLKIDPGNRIARSTIHRLTKLAD</sequence>
<dbReference type="PANTHER" id="PTHR47697:SF1">
    <property type="entry name" value="OS03G0340700 PROTEIN"/>
    <property type="match status" value="1"/>
</dbReference>
<proteinExistence type="predicted"/>
<dbReference type="InterPro" id="IPR019734">
    <property type="entry name" value="TPR_rpt"/>
</dbReference>
<dbReference type="PANTHER" id="PTHR47697">
    <property type="entry name" value="OS03G0340700 PROTEIN"/>
    <property type="match status" value="1"/>
</dbReference>
<feature type="region of interest" description="Disordered" evidence="1">
    <location>
        <begin position="230"/>
        <end position="259"/>
    </location>
</feature>
<evidence type="ECO:0000256" key="1">
    <source>
        <dbReference type="SAM" id="MobiDB-lite"/>
    </source>
</evidence>
<keyword evidence="3" id="KW-1185">Reference proteome</keyword>
<feature type="region of interest" description="Disordered" evidence="1">
    <location>
        <begin position="313"/>
        <end position="339"/>
    </location>
</feature>